<organism evidence="9">
    <name type="scientific">freshwater metagenome</name>
    <dbReference type="NCBI Taxonomy" id="449393"/>
    <lineage>
        <taxon>unclassified sequences</taxon>
        <taxon>metagenomes</taxon>
        <taxon>ecological metagenomes</taxon>
    </lineage>
</organism>
<accession>A0A6J6MTI0</accession>
<dbReference type="InterPro" id="IPR006000">
    <property type="entry name" value="Xylulokinase"/>
</dbReference>
<dbReference type="Gene3D" id="3.30.420.40">
    <property type="match status" value="2"/>
</dbReference>
<feature type="domain" description="Carbohydrate kinase FGGY N-terminal" evidence="7">
    <location>
        <begin position="20"/>
        <end position="251"/>
    </location>
</feature>
<dbReference type="PANTHER" id="PTHR43095:SF5">
    <property type="entry name" value="XYLULOSE KINASE"/>
    <property type="match status" value="1"/>
</dbReference>
<keyword evidence="2" id="KW-0808">Transferase</keyword>
<dbReference type="PROSITE" id="PS00445">
    <property type="entry name" value="FGGY_KINASES_2"/>
    <property type="match status" value="1"/>
</dbReference>
<dbReference type="PIRSF" id="PIRSF000538">
    <property type="entry name" value="GlpK"/>
    <property type="match status" value="1"/>
</dbReference>
<evidence type="ECO:0000256" key="4">
    <source>
        <dbReference type="ARBA" id="ARBA00022777"/>
    </source>
</evidence>
<dbReference type="InterPro" id="IPR018485">
    <property type="entry name" value="FGGY_C"/>
</dbReference>
<dbReference type="InterPro" id="IPR000577">
    <property type="entry name" value="Carb_kinase_FGGY"/>
</dbReference>
<evidence type="ECO:0000256" key="3">
    <source>
        <dbReference type="ARBA" id="ARBA00022741"/>
    </source>
</evidence>
<evidence type="ECO:0000259" key="7">
    <source>
        <dbReference type="Pfam" id="PF00370"/>
    </source>
</evidence>
<evidence type="ECO:0000256" key="1">
    <source>
        <dbReference type="ARBA" id="ARBA00022629"/>
    </source>
</evidence>
<evidence type="ECO:0000313" key="9">
    <source>
        <dbReference type="EMBL" id="CAB4675603.1"/>
    </source>
</evidence>
<dbReference type="GO" id="GO:0005524">
    <property type="term" value="F:ATP binding"/>
    <property type="evidence" value="ECO:0007669"/>
    <property type="project" value="UniProtKB-KW"/>
</dbReference>
<sequence length="482" mass="50622">MVKSSPKDWSAKLSEKPRLVAGIDTSTQSVKVVIRDAISGELIREGRAPHPDGSEVDPAKWWSATEDAIKMAGGFDGIEAIAVAGQQHGMVALDKAGEVIRPALLWNDTRSAAEATELNNEMGGGQGIASAVGSALVAAFTVSKVRWLAKNEQANAERVAAIALPHDWISWKISGSNSIADLFTDRGDASGTGYFDSVKNEYRKDIFAKAIGIDQEITFPRIVEPRVFAIKTKSGIPIAAGTGDNAAAAIGLGAEPGDVVVSLGTSGTAFAVSKTPTHDASGEVAGFADGTGYFLPLVCTLNAARILDAATRILGVSHDELGELALKAKPGSNGLTLLPYFEGERTPNRPDATGVFSGMNLSNSNPEDFARAMIEGMLCGMADAVASLEKLGVEVKRILIVGGAAKNPAIGKIASALFSREVLIPPPGEYVAIGAAKLAAWALLGTDRPPQWNLGEVTSIKEVPTPEVLIKYRKLRDQTQGW</sequence>
<protein>
    <submittedName>
        <fullName evidence="9">Unannotated protein</fullName>
    </submittedName>
</protein>
<dbReference type="HAMAP" id="MF_02220">
    <property type="entry name" value="XylB"/>
    <property type="match status" value="1"/>
</dbReference>
<dbReference type="Pfam" id="PF02782">
    <property type="entry name" value="FGGY_C"/>
    <property type="match status" value="1"/>
</dbReference>
<evidence type="ECO:0000256" key="2">
    <source>
        <dbReference type="ARBA" id="ARBA00022679"/>
    </source>
</evidence>
<keyword evidence="3" id="KW-0547">Nucleotide-binding</keyword>
<proteinExistence type="inferred from homology"/>
<dbReference type="CDD" id="cd07809">
    <property type="entry name" value="ASKHA_NBD_FGGY_BaXK-like"/>
    <property type="match status" value="1"/>
</dbReference>
<dbReference type="GO" id="GO:0042732">
    <property type="term" value="P:D-xylose metabolic process"/>
    <property type="evidence" value="ECO:0007669"/>
    <property type="project" value="UniProtKB-KW"/>
</dbReference>
<keyword evidence="5" id="KW-0067">ATP-binding</keyword>
<dbReference type="AlphaFoldDB" id="A0A6J6MTI0"/>
<dbReference type="InterPro" id="IPR018483">
    <property type="entry name" value="Carb_kinase_FGGY_CS"/>
</dbReference>
<keyword evidence="6" id="KW-0119">Carbohydrate metabolism</keyword>
<evidence type="ECO:0000259" key="8">
    <source>
        <dbReference type="Pfam" id="PF02782"/>
    </source>
</evidence>
<evidence type="ECO:0000256" key="5">
    <source>
        <dbReference type="ARBA" id="ARBA00022840"/>
    </source>
</evidence>
<evidence type="ECO:0000256" key="6">
    <source>
        <dbReference type="ARBA" id="ARBA00023277"/>
    </source>
</evidence>
<dbReference type="InterPro" id="IPR050406">
    <property type="entry name" value="FGGY_Carb_Kinase"/>
</dbReference>
<feature type="domain" description="Carbohydrate kinase FGGY C-terminal" evidence="8">
    <location>
        <begin position="260"/>
        <end position="443"/>
    </location>
</feature>
<dbReference type="Pfam" id="PF00370">
    <property type="entry name" value="FGGY_N"/>
    <property type="match status" value="1"/>
</dbReference>
<dbReference type="GO" id="GO:0005997">
    <property type="term" value="P:xylulose metabolic process"/>
    <property type="evidence" value="ECO:0007669"/>
    <property type="project" value="InterPro"/>
</dbReference>
<keyword evidence="4" id="KW-0418">Kinase</keyword>
<dbReference type="PANTHER" id="PTHR43095">
    <property type="entry name" value="SUGAR KINASE"/>
    <property type="match status" value="1"/>
</dbReference>
<name>A0A6J6MTI0_9ZZZZ</name>
<dbReference type="InterPro" id="IPR018484">
    <property type="entry name" value="FGGY_N"/>
</dbReference>
<dbReference type="GO" id="GO:0004856">
    <property type="term" value="F:D-xylulokinase activity"/>
    <property type="evidence" value="ECO:0007669"/>
    <property type="project" value="InterPro"/>
</dbReference>
<keyword evidence="1" id="KW-0859">Xylose metabolism</keyword>
<dbReference type="NCBIfam" id="TIGR01312">
    <property type="entry name" value="XylB"/>
    <property type="match status" value="1"/>
</dbReference>
<reference evidence="9" key="1">
    <citation type="submission" date="2020-05" db="EMBL/GenBank/DDBJ databases">
        <authorList>
            <person name="Chiriac C."/>
            <person name="Salcher M."/>
            <person name="Ghai R."/>
            <person name="Kavagutti S V."/>
        </authorList>
    </citation>
    <scope>NUCLEOTIDE SEQUENCE</scope>
</reference>
<dbReference type="SUPFAM" id="SSF53067">
    <property type="entry name" value="Actin-like ATPase domain"/>
    <property type="match status" value="2"/>
</dbReference>
<dbReference type="EMBL" id="CAEZXD010000014">
    <property type="protein sequence ID" value="CAB4675603.1"/>
    <property type="molecule type" value="Genomic_DNA"/>
</dbReference>
<dbReference type="InterPro" id="IPR043129">
    <property type="entry name" value="ATPase_NBD"/>
</dbReference>
<gene>
    <name evidence="9" type="ORF">UFOPK2343_00691</name>
</gene>